<dbReference type="EMBL" id="BAAAHH010000002">
    <property type="protein sequence ID" value="GAA0938879.1"/>
    <property type="molecule type" value="Genomic_DNA"/>
</dbReference>
<reference evidence="2" key="1">
    <citation type="journal article" date="2019" name="Int. J. Syst. Evol. Microbiol.">
        <title>The Global Catalogue of Microorganisms (GCM) 10K type strain sequencing project: providing services to taxonomists for standard genome sequencing and annotation.</title>
        <authorList>
            <consortium name="The Broad Institute Genomics Platform"/>
            <consortium name="The Broad Institute Genome Sequencing Center for Infectious Disease"/>
            <person name="Wu L."/>
            <person name="Ma J."/>
        </authorList>
    </citation>
    <scope>NUCLEOTIDE SEQUENCE [LARGE SCALE GENOMIC DNA]</scope>
    <source>
        <strain evidence="2">JCM 10696</strain>
    </source>
</reference>
<proteinExistence type="predicted"/>
<evidence type="ECO:0000313" key="1">
    <source>
        <dbReference type="EMBL" id="GAA0938879.1"/>
    </source>
</evidence>
<evidence type="ECO:0000313" key="2">
    <source>
        <dbReference type="Proteomes" id="UP001500665"/>
    </source>
</evidence>
<dbReference type="RefSeq" id="WP_344236600.1">
    <property type="nucleotide sequence ID" value="NZ_BAAAHH010000002.1"/>
</dbReference>
<comment type="caution">
    <text evidence="1">The sequence shown here is derived from an EMBL/GenBank/DDBJ whole genome shotgun (WGS) entry which is preliminary data.</text>
</comment>
<protein>
    <recommendedName>
        <fullName evidence="3">Ankyrin</fullName>
    </recommendedName>
</protein>
<dbReference type="Proteomes" id="UP001500665">
    <property type="component" value="Unassembled WGS sequence"/>
</dbReference>
<sequence>MFSAGDFESHLTVGCGAPEIEALARWAAGRGLKFSHIVLARGRVASQPMLTARGSGDLAGVLAAAERTKAALAADGFTVTRSKIEAAPWNEGVPATDEEALAWGPGRYFEHHLKLLLEPGADTGALAALVVPHAAHLSHNARRIREDGAAERFVTQRCRLVGGPAAERRLAALVAALEARHHRIVEVEREFVVFDDGESLDAGWIEEGERGT</sequence>
<accession>A0ABP4AMQ4</accession>
<gene>
    <name evidence="1" type="ORF">GCM10009550_06980</name>
</gene>
<organism evidence="1 2">
    <name type="scientific">Actinocorallia libanotica</name>
    <dbReference type="NCBI Taxonomy" id="46162"/>
    <lineage>
        <taxon>Bacteria</taxon>
        <taxon>Bacillati</taxon>
        <taxon>Actinomycetota</taxon>
        <taxon>Actinomycetes</taxon>
        <taxon>Streptosporangiales</taxon>
        <taxon>Thermomonosporaceae</taxon>
        <taxon>Actinocorallia</taxon>
    </lineage>
</organism>
<evidence type="ECO:0008006" key="3">
    <source>
        <dbReference type="Google" id="ProtNLM"/>
    </source>
</evidence>
<keyword evidence="2" id="KW-1185">Reference proteome</keyword>
<name>A0ABP4AMQ4_9ACTN</name>